<accession>A0A8J3GZD2</accession>
<reference evidence="5" key="2">
    <citation type="submission" date="2020-09" db="EMBL/GenBank/DDBJ databases">
        <authorList>
            <person name="Sun Q."/>
            <person name="Kim S."/>
        </authorList>
    </citation>
    <scope>NUCLEOTIDE SEQUENCE</scope>
    <source>
        <strain evidence="5">KCTC 42650</strain>
    </source>
</reference>
<dbReference type="PANTHER" id="PTHR16263:SF4">
    <property type="entry name" value="TETRATRICOPEPTIDE REPEAT PROTEIN 38"/>
    <property type="match status" value="1"/>
</dbReference>
<comment type="caution">
    <text evidence="5">The sequence shown here is derived from an EMBL/GenBank/DDBJ whole genome shotgun (WGS) entry which is preliminary data.</text>
</comment>
<dbReference type="PANTHER" id="PTHR16263">
    <property type="entry name" value="TETRATRICOPEPTIDE REPEAT PROTEIN 38"/>
    <property type="match status" value="1"/>
</dbReference>
<dbReference type="SUPFAM" id="SSF48452">
    <property type="entry name" value="TPR-like"/>
    <property type="match status" value="1"/>
</dbReference>
<dbReference type="AlphaFoldDB" id="A0A8J3GZD2"/>
<keyword evidence="3" id="KW-0677">Repeat</keyword>
<keyword evidence="4" id="KW-0802">TPR repeat</keyword>
<sequence>MDPDMIDDLFGQPTTFATPQGLSDWNAVQLGFLAHSAATPGHLAAVLKAEPDFALGHAARGLFFLLLGRRELYQTAREALAAARAAMQAQPVTPREARYVAALAHWLDGAPLRTIAECEAVLDETPTDPLAMKLSQAIRFLLGDAAGMRASVERLLPAYAHDHPARGYLLGCHAFALEETGDYLRAEIAGRQALWMAPNDAWGLHAVAHVHDMTGRARQGIDWLAARESAWAHCNNFRYHVWWHKALMHLETGETEQVLALYDDRIRKDRTDDYRDISNATSLLMRLELEGIPVGDRWEELADLCARRTGDGCLIFADLHYLLALNGAGREADKAALLARISRDAEQPADPFAKAMAAPGRDAAVGLVAFSEGRNGEAFHHLARADAAMQKAGGSHAQRDVFKRLTIDAALRAGYLDHAERFLNERKNLRAGSEDGFAACRRALISGARGPANARSVPAE</sequence>
<dbReference type="InterPro" id="IPR033891">
    <property type="entry name" value="TTC38"/>
</dbReference>
<dbReference type="CDD" id="cd05804">
    <property type="entry name" value="StaR_like"/>
    <property type="match status" value="1"/>
</dbReference>
<reference evidence="5" key="1">
    <citation type="journal article" date="2014" name="Int. J. Syst. Evol. Microbiol.">
        <title>Complete genome sequence of Corynebacterium casei LMG S-19264T (=DSM 44701T), isolated from a smear-ripened cheese.</title>
        <authorList>
            <consortium name="US DOE Joint Genome Institute (JGI-PGF)"/>
            <person name="Walter F."/>
            <person name="Albersmeier A."/>
            <person name="Kalinowski J."/>
            <person name="Ruckert C."/>
        </authorList>
    </citation>
    <scope>NUCLEOTIDE SEQUENCE</scope>
    <source>
        <strain evidence="5">KCTC 42650</strain>
    </source>
</reference>
<evidence type="ECO:0000256" key="4">
    <source>
        <dbReference type="ARBA" id="ARBA00022803"/>
    </source>
</evidence>
<name>A0A8J3GZD2_9RHOB</name>
<organism evidence="5 6">
    <name type="scientific">Seohaeicola zhoushanensis</name>
    <dbReference type="NCBI Taxonomy" id="1569283"/>
    <lineage>
        <taxon>Bacteria</taxon>
        <taxon>Pseudomonadati</taxon>
        <taxon>Pseudomonadota</taxon>
        <taxon>Alphaproteobacteria</taxon>
        <taxon>Rhodobacterales</taxon>
        <taxon>Roseobacteraceae</taxon>
        <taxon>Seohaeicola</taxon>
    </lineage>
</organism>
<dbReference type="Gene3D" id="1.25.40.10">
    <property type="entry name" value="Tetratricopeptide repeat domain"/>
    <property type="match status" value="1"/>
</dbReference>
<evidence type="ECO:0000313" key="5">
    <source>
        <dbReference type="EMBL" id="GHF58023.1"/>
    </source>
</evidence>
<keyword evidence="6" id="KW-1185">Reference proteome</keyword>
<gene>
    <name evidence="5" type="ORF">GCM10017056_31910</name>
</gene>
<evidence type="ECO:0000313" key="6">
    <source>
        <dbReference type="Proteomes" id="UP000626220"/>
    </source>
</evidence>
<dbReference type="EMBL" id="BNCJ01000009">
    <property type="protein sequence ID" value="GHF58023.1"/>
    <property type="molecule type" value="Genomic_DNA"/>
</dbReference>
<protein>
    <recommendedName>
        <fullName evidence="2">Tetratricopeptide repeat protein 38</fullName>
    </recommendedName>
</protein>
<comment type="similarity">
    <text evidence="1">Belongs to the TTC38 family.</text>
</comment>
<dbReference type="Proteomes" id="UP000626220">
    <property type="component" value="Unassembled WGS sequence"/>
</dbReference>
<dbReference type="InterPro" id="IPR011990">
    <property type="entry name" value="TPR-like_helical_dom_sf"/>
</dbReference>
<evidence type="ECO:0000256" key="1">
    <source>
        <dbReference type="ARBA" id="ARBA00005857"/>
    </source>
</evidence>
<evidence type="ECO:0000256" key="3">
    <source>
        <dbReference type="ARBA" id="ARBA00022737"/>
    </source>
</evidence>
<proteinExistence type="inferred from homology"/>
<evidence type="ECO:0000256" key="2">
    <source>
        <dbReference type="ARBA" id="ARBA00019992"/>
    </source>
</evidence>